<organism evidence="1 2">
    <name type="scientific">Pseudomonas triticicola</name>
    <dbReference type="NCBI Taxonomy" id="2842345"/>
    <lineage>
        <taxon>Bacteria</taxon>
        <taxon>Pseudomonadati</taxon>
        <taxon>Pseudomonadota</taxon>
        <taxon>Gammaproteobacteria</taxon>
        <taxon>Pseudomonadales</taxon>
        <taxon>Pseudomonadaceae</taxon>
        <taxon>Pseudomonas</taxon>
    </lineage>
</organism>
<accession>A0ABS6RM56</accession>
<proteinExistence type="predicted"/>
<dbReference type="RefSeq" id="WP_217864035.1">
    <property type="nucleotide sequence ID" value="NZ_JAHSTX010000001.1"/>
</dbReference>
<dbReference type="Proteomes" id="UP001048763">
    <property type="component" value="Unassembled WGS sequence"/>
</dbReference>
<protein>
    <submittedName>
        <fullName evidence="1">TIGR02646 family protein</fullName>
    </submittedName>
</protein>
<dbReference type="EMBL" id="JAHSTX010000001">
    <property type="protein sequence ID" value="MBV4547005.1"/>
    <property type="molecule type" value="Genomic_DNA"/>
</dbReference>
<reference evidence="1" key="1">
    <citation type="submission" date="2021-06" db="EMBL/GenBank/DDBJ databases">
        <title>Updating the genus Pseudomonas: Description of 43 new species and partition of the Pseudomonas putida group.</title>
        <authorList>
            <person name="Girard L."/>
            <person name="Lood C."/>
            <person name="Vandamme P."/>
            <person name="Rokni-Zadeh H."/>
            <person name="Van Noort V."/>
            <person name="Hofte M."/>
            <person name="Lavigne R."/>
            <person name="De Mot R."/>
        </authorList>
    </citation>
    <scope>NUCLEOTIDE SEQUENCE</scope>
    <source>
        <strain evidence="1">SWRI88</strain>
    </source>
</reference>
<dbReference type="InterPro" id="IPR053575">
    <property type="entry name" value="Retron_Ec78_HNH_endo"/>
</dbReference>
<dbReference type="InterPro" id="IPR013467">
    <property type="entry name" value="HNH78-like"/>
</dbReference>
<keyword evidence="2" id="KW-1185">Reference proteome</keyword>
<evidence type="ECO:0000313" key="2">
    <source>
        <dbReference type="Proteomes" id="UP001048763"/>
    </source>
</evidence>
<name>A0ABS6RM56_9PSED</name>
<sequence>MRKLIRGAAPICLANYKHGSDRWVDVTHVDKEQIRQCLQTMQDTRCAYCEADISTPGHSHIEHFRQRRGYPQGTFEWNNLFHSCCRDEACGKFKDNCPPYDHRDLLKPDEDDPDDFLVFVSDGTISPLANLNDQSRTRAVETLRIFNLDAQNGALRAMRRDAIRPHLKTAQDLMGLALAEDLSPDEVATFLQDEIQNTEHLPFSTAIRHTLSNSRSV</sequence>
<dbReference type="NCBIfam" id="TIGR02646">
    <property type="entry name" value="retron system putative HNH endonuclease"/>
    <property type="match status" value="1"/>
</dbReference>
<dbReference type="NCBIfam" id="NF041761">
    <property type="entry name" value="PtuB"/>
    <property type="match status" value="1"/>
</dbReference>
<evidence type="ECO:0000313" key="1">
    <source>
        <dbReference type="EMBL" id="MBV4547005.1"/>
    </source>
</evidence>
<gene>
    <name evidence="1" type="ORF">KVG85_12935</name>
</gene>
<comment type="caution">
    <text evidence="1">The sequence shown here is derived from an EMBL/GenBank/DDBJ whole genome shotgun (WGS) entry which is preliminary data.</text>
</comment>